<organism evidence="1 2">
    <name type="scientific">Phytohabitans maris</name>
    <dbReference type="NCBI Taxonomy" id="3071409"/>
    <lineage>
        <taxon>Bacteria</taxon>
        <taxon>Bacillati</taxon>
        <taxon>Actinomycetota</taxon>
        <taxon>Actinomycetes</taxon>
        <taxon>Micromonosporales</taxon>
        <taxon>Micromonosporaceae</taxon>
    </lineage>
</organism>
<comment type="caution">
    <text evidence="1">The sequence shown here is derived from an EMBL/GenBank/DDBJ whole genome shotgun (WGS) entry which is preliminary data.</text>
</comment>
<accession>A0ABU0Z8Z7</accession>
<evidence type="ECO:0000313" key="2">
    <source>
        <dbReference type="Proteomes" id="UP001230908"/>
    </source>
</evidence>
<dbReference type="Gene3D" id="2.160.20.80">
    <property type="entry name" value="E3 ubiquitin-protein ligase SopA"/>
    <property type="match status" value="1"/>
</dbReference>
<reference evidence="1 2" key="1">
    <citation type="submission" date="2023-08" db="EMBL/GenBank/DDBJ databases">
        <title>Phytohabitans sansha sp. nov., isolated from marine sediment.</title>
        <authorList>
            <person name="Zhao Y."/>
            <person name="Yi K."/>
        </authorList>
    </citation>
    <scope>NUCLEOTIDE SEQUENCE [LARGE SCALE GENOMIC DNA]</scope>
    <source>
        <strain evidence="1 2">ZYX-F-186</strain>
    </source>
</reference>
<name>A0ABU0Z8Z7_9ACTN</name>
<dbReference type="RefSeq" id="WP_308710795.1">
    <property type="nucleotide sequence ID" value="NZ_JAVHUY010000002.1"/>
</dbReference>
<keyword evidence="2" id="KW-1185">Reference proteome</keyword>
<dbReference type="EMBL" id="JAVHUY010000002">
    <property type="protein sequence ID" value="MDQ7903529.1"/>
    <property type="molecule type" value="Genomic_DNA"/>
</dbReference>
<protein>
    <recommendedName>
        <fullName evidence="3">Pentapeptide repeat protein</fullName>
    </recommendedName>
</protein>
<dbReference type="SUPFAM" id="SSF141571">
    <property type="entry name" value="Pentapeptide repeat-like"/>
    <property type="match status" value="1"/>
</dbReference>
<sequence>MAPRRPAGSAGEELTLEGVDLTEADFALRRIRYLAVAGSRFTRCDFSGIRVAQGGTFGAGGEYSEYIDCMFDKARLKHMRSGRATFVRCSFRDVLVDGLHCQGGGEFIDCIFSGTLKDAIFIGKVLRYEGMVPNPKEELEFRGNDFSAAKLDNIAFRNGIDLNQQRFPSGPDHLVVPDATRVLPRAMEIIDGWPNDGRDKRRARIKLRVALEDAESGQQNVFLGLADQKDPTLGPAVADAVAQAVAELKS</sequence>
<dbReference type="Proteomes" id="UP001230908">
    <property type="component" value="Unassembled WGS sequence"/>
</dbReference>
<evidence type="ECO:0008006" key="3">
    <source>
        <dbReference type="Google" id="ProtNLM"/>
    </source>
</evidence>
<proteinExistence type="predicted"/>
<gene>
    <name evidence="1" type="ORF">RB614_03250</name>
</gene>
<evidence type="ECO:0000313" key="1">
    <source>
        <dbReference type="EMBL" id="MDQ7903529.1"/>
    </source>
</evidence>